<accession>A0A420EH95</accession>
<feature type="transmembrane region" description="Helical" evidence="2">
    <location>
        <begin position="21"/>
        <end position="40"/>
    </location>
</feature>
<keyword evidence="2" id="KW-1133">Transmembrane helix</keyword>
<evidence type="ECO:0000259" key="3">
    <source>
        <dbReference type="Pfam" id="PF01926"/>
    </source>
</evidence>
<evidence type="ECO:0000313" key="4">
    <source>
        <dbReference type="EMBL" id="RKF20053.1"/>
    </source>
</evidence>
<evidence type="ECO:0000256" key="1">
    <source>
        <dbReference type="ARBA" id="ARBA00022801"/>
    </source>
</evidence>
<dbReference type="AlphaFoldDB" id="A0A420EH95"/>
<feature type="domain" description="G" evidence="3">
    <location>
        <begin position="291"/>
        <end position="409"/>
    </location>
</feature>
<dbReference type="Gene3D" id="3.40.50.300">
    <property type="entry name" value="P-loop containing nucleotide triphosphate hydrolases"/>
    <property type="match status" value="1"/>
</dbReference>
<dbReference type="GO" id="GO:0002098">
    <property type="term" value="P:tRNA wobble uridine modification"/>
    <property type="evidence" value="ECO:0007669"/>
    <property type="project" value="TreeGrafter"/>
</dbReference>
<dbReference type="InterPro" id="IPR006073">
    <property type="entry name" value="GTP-bd"/>
</dbReference>
<keyword evidence="2" id="KW-0472">Membrane</keyword>
<dbReference type="PANTHER" id="PTHR42714">
    <property type="entry name" value="TRNA MODIFICATION GTPASE GTPBP3"/>
    <property type="match status" value="1"/>
</dbReference>
<protein>
    <submittedName>
        <fullName evidence="4">GTP-binding protein</fullName>
    </submittedName>
</protein>
<dbReference type="Proteomes" id="UP000286482">
    <property type="component" value="Unassembled WGS sequence"/>
</dbReference>
<sequence>MIRLRKFFQLLYLLSGGRWGILLISSLLPACILMGYGLVLSFKHGYLLQLSLVIALSTLIITIPLYVLGRKSEATKVHVLGSGIKTEDSLVKASEDWSDAELSVWNESKLQVRQLAQTQVFWTEIDQLALEVLRQVAQHFGKKPLEFTLPEGLALFEEISERYRHVIEQHLPGADLIKLSYLKTSFDVYDKYGDLGHKLFKVALWANHTKNLFYNPFKVVSDLSKEQATAAMTKGLVDEIQRNAKTAFLDEVAAVAIDLYSGRFNLPETIPRSDISFKDEKRGAAALEPFRIVFVGQTGGGKSSLVNLITGEWLAEIDSLPTSRNACSYQVNIDDKQLCLLDLKGLDGSKGSEDNALLDIIHADLVVWVLKADQAARELDQSLLTKFNEYFNLSINISRKKPKIIVVVNQVDRLQPQAVWNPPYGIEEPCSDKAESITQAVQYNAQLFCPDIILPLSIAPNKVHFGYDEFKQVLVEQFQSAANIQRNRQRHDAQAKAVTFKTQLKKVGKASRRLVSRLRNG</sequence>
<dbReference type="GO" id="GO:0005525">
    <property type="term" value="F:GTP binding"/>
    <property type="evidence" value="ECO:0007669"/>
    <property type="project" value="InterPro"/>
</dbReference>
<dbReference type="GO" id="GO:0016787">
    <property type="term" value="F:hydrolase activity"/>
    <property type="evidence" value="ECO:0007669"/>
    <property type="project" value="UniProtKB-KW"/>
</dbReference>
<organism evidence="4 5">
    <name type="scientific">Alginatibacterium sediminis</name>
    <dbReference type="NCBI Taxonomy" id="2164068"/>
    <lineage>
        <taxon>Bacteria</taxon>
        <taxon>Pseudomonadati</taxon>
        <taxon>Pseudomonadota</taxon>
        <taxon>Gammaproteobacteria</taxon>
        <taxon>Alteromonadales</taxon>
        <taxon>Alteromonadaceae</taxon>
        <taxon>Alginatibacterium</taxon>
    </lineage>
</organism>
<dbReference type="EMBL" id="RAQO01000004">
    <property type="protein sequence ID" value="RKF20053.1"/>
    <property type="molecule type" value="Genomic_DNA"/>
</dbReference>
<keyword evidence="1" id="KW-0378">Hydrolase</keyword>
<dbReference type="OrthoDB" id="238366at2"/>
<reference evidence="4 5" key="1">
    <citation type="submission" date="2018-09" db="EMBL/GenBank/DDBJ databases">
        <authorList>
            <person name="Wang Z."/>
        </authorList>
    </citation>
    <scope>NUCLEOTIDE SEQUENCE [LARGE SCALE GENOMIC DNA]</scope>
    <source>
        <strain evidence="4 5">ALS 81</strain>
    </source>
</reference>
<dbReference type="Pfam" id="PF01926">
    <property type="entry name" value="MMR_HSR1"/>
    <property type="match status" value="1"/>
</dbReference>
<comment type="caution">
    <text evidence="4">The sequence shown here is derived from an EMBL/GenBank/DDBJ whole genome shotgun (WGS) entry which is preliminary data.</text>
</comment>
<keyword evidence="5" id="KW-1185">Reference proteome</keyword>
<dbReference type="GO" id="GO:0005737">
    <property type="term" value="C:cytoplasm"/>
    <property type="evidence" value="ECO:0007669"/>
    <property type="project" value="TreeGrafter"/>
</dbReference>
<proteinExistence type="predicted"/>
<feature type="transmembrane region" description="Helical" evidence="2">
    <location>
        <begin position="46"/>
        <end position="68"/>
    </location>
</feature>
<dbReference type="InterPro" id="IPR027417">
    <property type="entry name" value="P-loop_NTPase"/>
</dbReference>
<dbReference type="SUPFAM" id="SSF52540">
    <property type="entry name" value="P-loop containing nucleoside triphosphate hydrolases"/>
    <property type="match status" value="1"/>
</dbReference>
<keyword evidence="2" id="KW-0812">Transmembrane</keyword>
<dbReference type="CDD" id="cd00882">
    <property type="entry name" value="Ras_like_GTPase"/>
    <property type="match status" value="1"/>
</dbReference>
<evidence type="ECO:0000313" key="5">
    <source>
        <dbReference type="Proteomes" id="UP000286482"/>
    </source>
</evidence>
<gene>
    <name evidence="4" type="ORF">DBZ36_06285</name>
</gene>
<dbReference type="GO" id="GO:0030488">
    <property type="term" value="P:tRNA methylation"/>
    <property type="evidence" value="ECO:0007669"/>
    <property type="project" value="TreeGrafter"/>
</dbReference>
<evidence type="ECO:0000256" key="2">
    <source>
        <dbReference type="SAM" id="Phobius"/>
    </source>
</evidence>
<name>A0A420EH95_9ALTE</name>
<dbReference type="RefSeq" id="WP_120354057.1">
    <property type="nucleotide sequence ID" value="NZ_RAQO01000004.1"/>
</dbReference>
<dbReference type="PANTHER" id="PTHR42714:SF2">
    <property type="entry name" value="TRNA MODIFICATION GTPASE GTPBP3, MITOCHONDRIAL"/>
    <property type="match status" value="1"/>
</dbReference>